<sequence length="1705" mass="170522">MAQSTCGDGSPGPVCQITNTGASGPIVGTAGTATIITNSGSITGSPAIGQGQSVALYIDNQENGTIEGAVEGNSLFLFGVRNAGEINGSVVVNDTSPNVFTGKAIYYIADGGTVDGAVQLGTTGYTTANFIQRGVDDGVSGSITAGSGLDIYTKSYAATQSVELGQYSLPATFELEGYEILGETNTLTLTGTGETIVLMGDGHVVNEAEINLVDTTNVYPVEVVPAAVSTYNMQFATYQRQNPPQGQPGLYAIPVGNELASFTNDGVINGDVRVATASFTNNGEVNLLSHAPGTVIRSAADQDFLFRNNGSIVMTDNGARLAQAAIEDEFEGGTFGAVRLTTAVDATGLNGVVIENGENGLISGGLHFAGVASDFTFTNDGEIEIGDNPFEIDRAVAIDLGNFEVAQNPALREDAVADSVTITNNGTLDGGIEAEVTTRTLSFTNNGHINADVTDAQAAAVELATDDWADTPGGADVNDAESVTFLNSASGTIDGSVELEAKASFVSITNDGSITQALRSDHGVTVGANAEGNLAEALSVRQETALGADLVFSNTGTINNADYAGGAVHLELEAGDISSGLPGAADADASVTVNNSGSITASGGNYLTFPPAVGLTQGQVGIDFSTALVVAAEAEGTSTVTINNQQGGLIDARGTAHMWTGSVQVVPDQQPNSGGIAIAVADAAAVTIVNDGTIRGGPGGPLVLPNGNTLVPINAEADFEGVWGGAIDTFGAGADNVTNSSTGVIEGGVALRSGDDRFENYGTMDGNLYLGEGDDTFVQAWDATFTGTADGGSGTDTFVLDLDGSTANDTVDLAIYDQLVSFEILQTQGTGGGVTGGSGDDNVNNTGTLNGPVDLGEGDNQFTNASGGTINNNVTAGSGDDAVGNQGTINGAVDLGEGDNQFANAGGATINGNVQTGTGSDAVDNQGTINGSVDLGDGDNQFANASGGTIAGDVATGTGNDAVDNQGTIDGSVDLGDGDNEFANASGGTIAGDVETGTGNDAVDNQGTIDGSVDLGDGDNQFANASGGAIAGDVQTGAGNDAIDNQGMVEGDIVLDGESAAPPVQTFSLQAASSAAAVVPAPTGGDDVLANDGNVIGSIYAGGGNDVLTNSGSVGGNVDLGDGDDRLILEGDWTIGGGVSGGDGVDAVQVTFADAASETNLPVLDLSGFTGIEQFQVDGGTGKVGGEVTFDEITITSGRLIGAAASVITADVNVGNGGTFGSAGTVIGDIAIASGGGLSPGASPAVMRVVGDVSLAGGSTTTFEFVPAPGQSDQLLIDGDLAIAPGAVLNIEGNRPPAPGVAYDMIVADEIDGEFTIGTWDHAAVAGFLRYVDGPTEDRLQLLGTFLAADDASPQTALGIGYVNALLISGEASNALLGSIPTLLDANGYASSAAFARIFPEPYAGASQLGVENGLSLARTIRSGIAVPTHSDPALFAFGSASGTWRALGSDRDTGTSRAKSRSFGVLGGLGYGSDSASIAAFVGHLDGRQRIAALDARTDADGLVGGVTGHVAAGGFDLNALIAYDWSDAKTMRAVPGANVTSSEYDLRSLTLDVSAAYAFALSEAWALQPGVGLTHISNRRGSASETGSTAFALDVEGRRTKATFVDGSFVLRGGQNEGATIRPFVQLGVRHQLAGDLVHATGSFVGMGTRFTVLGAPRKETMITAGAGFSAEIAPGIGLFAAYQGEFGGGGGTLVNAGFRIGF</sequence>
<dbReference type="SUPFAM" id="SSF103515">
    <property type="entry name" value="Autotransporter"/>
    <property type="match status" value="1"/>
</dbReference>
<dbReference type="Proteomes" id="UP001259572">
    <property type="component" value="Unassembled WGS sequence"/>
</dbReference>
<dbReference type="Pfam" id="PF03797">
    <property type="entry name" value="Autotransporter"/>
    <property type="match status" value="1"/>
</dbReference>
<dbReference type="EMBL" id="JAVUPU010000008">
    <property type="protein sequence ID" value="MDT9600247.1"/>
    <property type="molecule type" value="Genomic_DNA"/>
</dbReference>
<evidence type="ECO:0000313" key="4">
    <source>
        <dbReference type="Proteomes" id="UP001259572"/>
    </source>
</evidence>
<name>A0ABU3QA25_9SPHN</name>
<feature type="domain" description="Autotransporter" evidence="2">
    <location>
        <begin position="1430"/>
        <end position="1705"/>
    </location>
</feature>
<dbReference type="PROSITE" id="PS51208">
    <property type="entry name" value="AUTOTRANSPORTER"/>
    <property type="match status" value="1"/>
</dbReference>
<comment type="caution">
    <text evidence="3">The sequence shown here is derived from an EMBL/GenBank/DDBJ whole genome shotgun (WGS) entry which is preliminary data.</text>
</comment>
<dbReference type="RefSeq" id="WP_315727347.1">
    <property type="nucleotide sequence ID" value="NZ_JAVUPU010000008.1"/>
</dbReference>
<dbReference type="InterPro" id="IPR036709">
    <property type="entry name" value="Autotransporte_beta_dom_sf"/>
</dbReference>
<gene>
    <name evidence="3" type="ORF">RQX22_14900</name>
</gene>
<dbReference type="Gene3D" id="2.160.20.160">
    <property type="match status" value="2"/>
</dbReference>
<feature type="region of interest" description="Disordered" evidence="1">
    <location>
        <begin position="956"/>
        <end position="1020"/>
    </location>
</feature>
<dbReference type="InterPro" id="IPR005546">
    <property type="entry name" value="Autotransporte_beta"/>
</dbReference>
<keyword evidence="4" id="KW-1185">Reference proteome</keyword>
<proteinExistence type="predicted"/>
<dbReference type="SMART" id="SM00869">
    <property type="entry name" value="Autotransporter"/>
    <property type="match status" value="1"/>
</dbReference>
<protein>
    <submittedName>
        <fullName evidence="3">Autotransporter domain-containing protein</fullName>
    </submittedName>
</protein>
<feature type="compositionally biased region" description="Polar residues" evidence="1">
    <location>
        <begin position="916"/>
        <end position="931"/>
    </location>
</feature>
<dbReference type="Gene3D" id="2.40.128.130">
    <property type="entry name" value="Autotransporter beta-domain"/>
    <property type="match status" value="1"/>
</dbReference>
<evidence type="ECO:0000256" key="1">
    <source>
        <dbReference type="SAM" id="MobiDB-lite"/>
    </source>
</evidence>
<organism evidence="3 4">
    <name type="scientific">Sphingosinicella rhizophila</name>
    <dbReference type="NCBI Taxonomy" id="3050082"/>
    <lineage>
        <taxon>Bacteria</taxon>
        <taxon>Pseudomonadati</taxon>
        <taxon>Pseudomonadota</taxon>
        <taxon>Alphaproteobacteria</taxon>
        <taxon>Sphingomonadales</taxon>
        <taxon>Sphingosinicellaceae</taxon>
        <taxon>Sphingosinicella</taxon>
    </lineage>
</organism>
<evidence type="ECO:0000313" key="3">
    <source>
        <dbReference type="EMBL" id="MDT9600247.1"/>
    </source>
</evidence>
<evidence type="ECO:0000259" key="2">
    <source>
        <dbReference type="PROSITE" id="PS51208"/>
    </source>
</evidence>
<accession>A0ABU3QA25</accession>
<feature type="compositionally biased region" description="Polar residues" evidence="1">
    <location>
        <begin position="997"/>
        <end position="1009"/>
    </location>
</feature>
<reference evidence="3 4" key="1">
    <citation type="submission" date="2023-05" db="EMBL/GenBank/DDBJ databases">
        <authorList>
            <person name="Guo Y."/>
        </authorList>
    </citation>
    <scope>NUCLEOTIDE SEQUENCE [LARGE SCALE GENOMIC DNA]</scope>
    <source>
        <strain evidence="3 4">GR2756</strain>
    </source>
</reference>
<feature type="region of interest" description="Disordered" evidence="1">
    <location>
        <begin position="916"/>
        <end position="935"/>
    </location>
</feature>
<feature type="compositionally biased region" description="Polar residues" evidence="1">
    <location>
        <begin position="957"/>
        <end position="969"/>
    </location>
</feature>